<keyword evidence="2" id="KW-1185">Reference proteome</keyword>
<dbReference type="InterPro" id="IPR011009">
    <property type="entry name" value="Kinase-like_dom_sf"/>
</dbReference>
<reference evidence="1 2" key="1">
    <citation type="submission" date="2015-02" db="EMBL/GenBank/DDBJ databases">
        <authorList>
            <person name="Ju K.-S."/>
            <person name="Doroghazi J.R."/>
            <person name="Metcalf W."/>
        </authorList>
    </citation>
    <scope>NUCLEOTIDE SEQUENCE [LARGE SCALE GENOMIC DNA]</scope>
    <source>
        <strain evidence="1 2">NRRL ISP-5550</strain>
    </source>
</reference>
<organism evidence="1 2">
    <name type="scientific">Streptomyces katrae</name>
    <dbReference type="NCBI Taxonomy" id="68223"/>
    <lineage>
        <taxon>Bacteria</taxon>
        <taxon>Bacillati</taxon>
        <taxon>Actinomycetota</taxon>
        <taxon>Actinomycetes</taxon>
        <taxon>Kitasatosporales</taxon>
        <taxon>Streptomycetaceae</taxon>
        <taxon>Streptomyces</taxon>
    </lineage>
</organism>
<protein>
    <recommendedName>
        <fullName evidence="3">Aminoglycoside phosphotransferase</fullName>
    </recommendedName>
</protein>
<evidence type="ECO:0000313" key="2">
    <source>
        <dbReference type="Proteomes" id="UP000033551"/>
    </source>
</evidence>
<name>A0A0F4JRU9_9ACTN</name>
<evidence type="ECO:0008006" key="3">
    <source>
        <dbReference type="Google" id="ProtNLM"/>
    </source>
</evidence>
<dbReference type="OrthoDB" id="3680308at2"/>
<dbReference type="AlphaFoldDB" id="A0A0F4JRU9"/>
<dbReference type="EMBL" id="JZWV01000119">
    <property type="protein sequence ID" value="KJY37087.1"/>
    <property type="molecule type" value="Genomic_DNA"/>
</dbReference>
<comment type="caution">
    <text evidence="1">The sequence shown here is derived from an EMBL/GenBank/DDBJ whole genome shotgun (WGS) entry which is preliminary data.</text>
</comment>
<dbReference type="Proteomes" id="UP000033551">
    <property type="component" value="Unassembled WGS sequence"/>
</dbReference>
<gene>
    <name evidence="1" type="ORF">VR44_06480</name>
</gene>
<proteinExistence type="predicted"/>
<dbReference type="SUPFAM" id="SSF56112">
    <property type="entry name" value="Protein kinase-like (PK-like)"/>
    <property type="match status" value="1"/>
</dbReference>
<evidence type="ECO:0000313" key="1">
    <source>
        <dbReference type="EMBL" id="KJY37087.1"/>
    </source>
</evidence>
<accession>A0A0F4JRU9</accession>
<sequence>MFSEPDEPTAGRMRTARTTACTALGVQDRATDPVWGYEGRTLSGRVTGPDGGDGWLRLVSATEDRATGKLWEGPQSAHKALPAAVPRPALHRVHDWAADGFGYRAELYEHTPLATVSRSPVLADDVDLPESWWKELPLALDALATAATFREAVREEYIRRAVPQYTGHTVGEIQWSTAHGDFHWANLAGPELLILDWEGWGTAPYGFDAALLYLYALQAPDTATRVRQALAHILDDPAVRVAELTVCAQVLQAADRTPFYAALADPVRRHLGQVTR</sequence>
<dbReference type="PATRIC" id="fig|68223.7.peg.3209"/>